<dbReference type="GO" id="GO:0022857">
    <property type="term" value="F:transmembrane transporter activity"/>
    <property type="evidence" value="ECO:0007669"/>
    <property type="project" value="InterPro"/>
</dbReference>
<dbReference type="Gene3D" id="1.20.1740.10">
    <property type="entry name" value="Amino acid/polyamine transporter I"/>
    <property type="match status" value="1"/>
</dbReference>
<evidence type="ECO:0000256" key="5">
    <source>
        <dbReference type="ARBA" id="ARBA00022989"/>
    </source>
</evidence>
<feature type="transmembrane region" description="Helical" evidence="7">
    <location>
        <begin position="449"/>
        <end position="473"/>
    </location>
</feature>
<evidence type="ECO:0000256" key="4">
    <source>
        <dbReference type="ARBA" id="ARBA00022692"/>
    </source>
</evidence>
<feature type="transmembrane region" description="Helical" evidence="7">
    <location>
        <begin position="294"/>
        <end position="323"/>
    </location>
</feature>
<proteinExistence type="predicted"/>
<accession>A0A943EI86</accession>
<dbReference type="InterPro" id="IPR002293">
    <property type="entry name" value="AA/rel_permease1"/>
</dbReference>
<evidence type="ECO:0000256" key="1">
    <source>
        <dbReference type="ARBA" id="ARBA00004651"/>
    </source>
</evidence>
<feature type="transmembrane region" description="Helical" evidence="7">
    <location>
        <begin position="371"/>
        <end position="394"/>
    </location>
</feature>
<dbReference type="EMBL" id="JAGZCZ010000011">
    <property type="protein sequence ID" value="MBS5520318.1"/>
    <property type="molecule type" value="Genomic_DNA"/>
</dbReference>
<feature type="transmembrane region" description="Helical" evidence="7">
    <location>
        <begin position="344"/>
        <end position="365"/>
    </location>
</feature>
<feature type="transmembrane region" description="Helical" evidence="7">
    <location>
        <begin position="43"/>
        <end position="62"/>
    </location>
</feature>
<dbReference type="GO" id="GO:0005886">
    <property type="term" value="C:plasma membrane"/>
    <property type="evidence" value="ECO:0007669"/>
    <property type="project" value="UniProtKB-SubCell"/>
</dbReference>
<evidence type="ECO:0000256" key="3">
    <source>
        <dbReference type="ARBA" id="ARBA00022475"/>
    </source>
</evidence>
<feature type="transmembrane region" description="Helical" evidence="7">
    <location>
        <begin position="415"/>
        <end position="437"/>
    </location>
</feature>
<feature type="transmembrane region" description="Helical" evidence="7">
    <location>
        <begin position="241"/>
        <end position="263"/>
    </location>
</feature>
<keyword evidence="2" id="KW-0813">Transport</keyword>
<organism evidence="8 9">
    <name type="scientific">Acidaminococcus intestini</name>
    <dbReference type="NCBI Taxonomy" id="187327"/>
    <lineage>
        <taxon>Bacteria</taxon>
        <taxon>Bacillati</taxon>
        <taxon>Bacillota</taxon>
        <taxon>Negativicutes</taxon>
        <taxon>Acidaminococcales</taxon>
        <taxon>Acidaminococcaceae</taxon>
        <taxon>Acidaminococcus</taxon>
    </lineage>
</organism>
<protein>
    <submittedName>
        <fullName evidence="8">Amino acid permease</fullName>
    </submittedName>
</protein>
<reference evidence="8" key="1">
    <citation type="submission" date="2021-02" db="EMBL/GenBank/DDBJ databases">
        <title>Infant gut strain persistence is associated with maternal origin, phylogeny, and functional potential including surface adhesion and iron acquisition.</title>
        <authorList>
            <person name="Lou Y.C."/>
        </authorList>
    </citation>
    <scope>NUCLEOTIDE SEQUENCE</scope>
    <source>
        <strain evidence="8">L3_106_000M1_dasL3_106_000M1_concoct_15</strain>
    </source>
</reference>
<name>A0A943EI86_9FIRM</name>
<evidence type="ECO:0000313" key="8">
    <source>
        <dbReference type="EMBL" id="MBS5520318.1"/>
    </source>
</evidence>
<keyword evidence="5 7" id="KW-1133">Transmembrane helix</keyword>
<sequence length="482" mass="54248">MNQPTSSKNKILTWQALGLMTFSSVWGFGNIVNGYANQGLKAVISWIIMFTIYFIPYTLMVGEMGSTFKDSQGGVSSWIRSTSSAKLAYFAGWTYWICHMPYLAQKPQSMLVALGWAIFRNGSLTKMMSPLMLQSIALILFFFFLWYASRGIRSLKHIGALAGSTKVIMSFLYILLALAAPYITEAKTFTYRLDMETLMPAFDFDYMTTLAILVFAVGGCERLSPYVNNLKDPSREYPRSMIFMTVMVCVTAILGTFAMGLMFDPQNVPKDLMMNGSYYCFAKLGEYYGVGQTFVVIFALCTLIGQASTLAVSIDAPIKILLADVDEKFVPERFRKINSRGVPVTGYQLTALLVGILIIVPALGIGDMTSLYNWLMRLNAVCMPLRYLWVFYAYMMLKKHQDRFQSDYHFVKSAAVGKMAGAWCFFFTAYACFMGMFPRGVAAYSPAWTFQFTLNILTPLVLFGIGVILPYLAKKERERLAK</sequence>
<evidence type="ECO:0000313" key="9">
    <source>
        <dbReference type="Proteomes" id="UP000754226"/>
    </source>
</evidence>
<gene>
    <name evidence="8" type="ORF">KHX13_08380</name>
</gene>
<dbReference type="PANTHER" id="PTHR42770:SF15">
    <property type="entry name" value="GLUTAMATE_GAMMA-AMINOBUTYRATE ANTIPORTER-RELATED"/>
    <property type="match status" value="1"/>
</dbReference>
<dbReference type="InterPro" id="IPR050367">
    <property type="entry name" value="APC_superfamily"/>
</dbReference>
<feature type="transmembrane region" description="Helical" evidence="7">
    <location>
        <begin position="160"/>
        <end position="184"/>
    </location>
</feature>
<dbReference type="Proteomes" id="UP000754226">
    <property type="component" value="Unassembled WGS sequence"/>
</dbReference>
<comment type="caution">
    <text evidence="8">The sequence shown here is derived from an EMBL/GenBank/DDBJ whole genome shotgun (WGS) entry which is preliminary data.</text>
</comment>
<dbReference type="PANTHER" id="PTHR42770">
    <property type="entry name" value="AMINO ACID TRANSPORTER-RELATED"/>
    <property type="match status" value="1"/>
</dbReference>
<keyword evidence="3" id="KW-1003">Cell membrane</keyword>
<feature type="transmembrane region" description="Helical" evidence="7">
    <location>
        <begin position="131"/>
        <end position="148"/>
    </location>
</feature>
<evidence type="ECO:0000256" key="6">
    <source>
        <dbReference type="ARBA" id="ARBA00023136"/>
    </source>
</evidence>
<dbReference type="Pfam" id="PF13520">
    <property type="entry name" value="AA_permease_2"/>
    <property type="match status" value="1"/>
</dbReference>
<evidence type="ECO:0000256" key="7">
    <source>
        <dbReference type="SAM" id="Phobius"/>
    </source>
</evidence>
<dbReference type="AlphaFoldDB" id="A0A943EI86"/>
<comment type="subcellular location">
    <subcellularLocation>
        <location evidence="1">Cell membrane</location>
        <topology evidence="1">Multi-pass membrane protein</topology>
    </subcellularLocation>
</comment>
<evidence type="ECO:0000256" key="2">
    <source>
        <dbReference type="ARBA" id="ARBA00022448"/>
    </source>
</evidence>
<keyword evidence="4 7" id="KW-0812">Transmembrane</keyword>
<dbReference type="PIRSF" id="PIRSF006060">
    <property type="entry name" value="AA_transporter"/>
    <property type="match status" value="1"/>
</dbReference>
<keyword evidence="6 7" id="KW-0472">Membrane</keyword>
<feature type="transmembrane region" description="Helical" evidence="7">
    <location>
        <begin position="204"/>
        <end position="220"/>
    </location>
</feature>